<organism evidence="1 2">
    <name type="scientific">Plectus sambesii</name>
    <dbReference type="NCBI Taxonomy" id="2011161"/>
    <lineage>
        <taxon>Eukaryota</taxon>
        <taxon>Metazoa</taxon>
        <taxon>Ecdysozoa</taxon>
        <taxon>Nematoda</taxon>
        <taxon>Chromadorea</taxon>
        <taxon>Plectida</taxon>
        <taxon>Plectina</taxon>
        <taxon>Plectoidea</taxon>
        <taxon>Plectidae</taxon>
        <taxon>Plectus</taxon>
    </lineage>
</organism>
<reference evidence="2" key="1">
    <citation type="submission" date="2022-11" db="UniProtKB">
        <authorList>
            <consortium name="WormBaseParasite"/>
        </authorList>
    </citation>
    <scope>IDENTIFICATION</scope>
</reference>
<name>A0A914VI63_9BILA</name>
<dbReference type="Proteomes" id="UP000887566">
    <property type="component" value="Unplaced"/>
</dbReference>
<protein>
    <submittedName>
        <fullName evidence="2">Uncharacterized protein</fullName>
    </submittedName>
</protein>
<evidence type="ECO:0000313" key="1">
    <source>
        <dbReference type="Proteomes" id="UP000887566"/>
    </source>
</evidence>
<proteinExistence type="predicted"/>
<sequence length="209" mass="22947">MLMAENNYTYYNGNGHGMDHRPTAPAATYFVDCRQTNHGSWRLPVERAPQPTPRPPIAAYQRHLLRLELHLAIRRVMAVSGVAVAMAARDDAEVGRPSRRAKYGGRPPGASEINCQVADETSPGRRAWVTEKPIRGGADSQRPVESPGVRIGGTGHEDHPRATLCDLFLFSIALSRALSPASHLREYLPRSALMAAAAHFRGILRGVKR</sequence>
<keyword evidence="1" id="KW-1185">Reference proteome</keyword>
<evidence type="ECO:0000313" key="2">
    <source>
        <dbReference type="WBParaSite" id="PSAMB.scaffold1989size26209.g15909.t1"/>
    </source>
</evidence>
<dbReference type="WBParaSite" id="PSAMB.scaffold1989size26209.g15909.t1">
    <property type="protein sequence ID" value="PSAMB.scaffold1989size26209.g15909.t1"/>
    <property type="gene ID" value="PSAMB.scaffold1989size26209.g15909"/>
</dbReference>
<dbReference type="AlphaFoldDB" id="A0A914VI63"/>
<accession>A0A914VI63</accession>